<reference evidence="2 3" key="1">
    <citation type="submission" date="2015-09" db="EMBL/GenBank/DDBJ databases">
        <authorList>
            <consortium name="Swine Surveillance"/>
        </authorList>
    </citation>
    <scope>NUCLEOTIDE SEQUENCE [LARGE SCALE GENOMIC DNA]</scope>
    <source>
        <strain evidence="2 3">CECT 8399</strain>
    </source>
</reference>
<organism evidence="2 3">
    <name type="scientific">Leisingera aquaemixtae</name>
    <dbReference type="NCBI Taxonomy" id="1396826"/>
    <lineage>
        <taxon>Bacteria</taxon>
        <taxon>Pseudomonadati</taxon>
        <taxon>Pseudomonadota</taxon>
        <taxon>Alphaproteobacteria</taxon>
        <taxon>Rhodobacterales</taxon>
        <taxon>Roseobacteraceae</taxon>
        <taxon>Leisingera</taxon>
    </lineage>
</organism>
<proteinExistence type="predicted"/>
<feature type="region of interest" description="Disordered" evidence="1">
    <location>
        <begin position="148"/>
        <end position="178"/>
    </location>
</feature>
<dbReference type="RefSeq" id="WP_058285054.1">
    <property type="nucleotide sequence ID" value="NZ_CP081031.1"/>
</dbReference>
<protein>
    <submittedName>
        <fullName evidence="2">Uncharacterized protein</fullName>
    </submittedName>
</protein>
<evidence type="ECO:0000313" key="3">
    <source>
        <dbReference type="Proteomes" id="UP000051326"/>
    </source>
</evidence>
<dbReference type="EMBL" id="CYSR01000010">
    <property type="protein sequence ID" value="CUH98863.1"/>
    <property type="molecule type" value="Genomic_DNA"/>
</dbReference>
<name>A0A0P1H7B4_9RHOB</name>
<dbReference type="STRING" id="1396826.PHA8399_00979"/>
<evidence type="ECO:0000256" key="1">
    <source>
        <dbReference type="SAM" id="MobiDB-lite"/>
    </source>
</evidence>
<feature type="compositionally biased region" description="Basic and acidic residues" evidence="1">
    <location>
        <begin position="151"/>
        <end position="160"/>
    </location>
</feature>
<accession>A0A0P1H7B4</accession>
<feature type="compositionally biased region" description="Low complexity" evidence="1">
    <location>
        <begin position="164"/>
        <end position="178"/>
    </location>
</feature>
<dbReference type="Proteomes" id="UP000051326">
    <property type="component" value="Unassembled WGS sequence"/>
</dbReference>
<gene>
    <name evidence="2" type="ORF">PHA8399_00979</name>
</gene>
<dbReference type="AlphaFoldDB" id="A0A0P1H7B4"/>
<sequence>MTNRRRPPSQITPQIEDAGLFKREVRDVPVELVPVFSRNNRRDLVVTGIVRPGTEIEVVFAGRRMREAAALVERMKKLRAQGVRAAMTGHDAMVRIQQLRLPVQVRGTWRLRFEPDASGWEVKSYQLLAAQWAFTDLDGRTVVCGWPPEQPQDRRLERGRAARARQAAASAATAARAR</sequence>
<evidence type="ECO:0000313" key="2">
    <source>
        <dbReference type="EMBL" id="CUH98863.1"/>
    </source>
</evidence>